<protein>
    <submittedName>
        <fullName evidence="2">Uncharacterized protein</fullName>
    </submittedName>
</protein>
<sequence length="79" mass="9183">MVKFKPNFICFIILSTLSFTTHATNKELESSQLQEAADAIELQDSYARPDYVEIERLRDTKQIIVISKKIFKARKPHNL</sequence>
<keyword evidence="1" id="KW-0732">Signal</keyword>
<accession>A0A939NBX8</accession>
<reference evidence="2" key="1">
    <citation type="submission" date="2021-03" db="EMBL/GenBank/DDBJ databases">
        <title>Molecular epidemiology and mechanisms of colistin and carbapenem resistance in Enterobacteriaceae from clinical isolates, the environment and porcine samples in Pretoria, South Africa.</title>
        <authorList>
            <person name="Bogoshi D."/>
            <person name="Mbelle N.M."/>
            <person name="Naidoo V."/>
            <person name="Osei Sekyere J."/>
        </authorList>
    </citation>
    <scope>NUCLEOTIDE SEQUENCE</scope>
    <source>
        <strain evidence="2">C052</strain>
    </source>
</reference>
<feature type="signal peptide" evidence="1">
    <location>
        <begin position="1"/>
        <end position="23"/>
    </location>
</feature>
<dbReference type="AlphaFoldDB" id="A0A939NBX8"/>
<gene>
    <name evidence="2" type="ORF">J4727_16865</name>
</gene>
<proteinExistence type="predicted"/>
<comment type="caution">
    <text evidence="2">The sequence shown here is derived from an EMBL/GenBank/DDBJ whole genome shotgun (WGS) entry which is preliminary data.</text>
</comment>
<evidence type="ECO:0000256" key="1">
    <source>
        <dbReference type="SAM" id="SignalP"/>
    </source>
</evidence>
<organism evidence="2 3">
    <name type="scientific">Providencia rettgeri</name>
    <dbReference type="NCBI Taxonomy" id="587"/>
    <lineage>
        <taxon>Bacteria</taxon>
        <taxon>Pseudomonadati</taxon>
        <taxon>Pseudomonadota</taxon>
        <taxon>Gammaproteobacteria</taxon>
        <taxon>Enterobacterales</taxon>
        <taxon>Morganellaceae</taxon>
        <taxon>Providencia</taxon>
    </lineage>
</organism>
<name>A0A939NBX8_PRORE</name>
<evidence type="ECO:0000313" key="3">
    <source>
        <dbReference type="Proteomes" id="UP000664477"/>
    </source>
</evidence>
<dbReference type="EMBL" id="JAGETQ010000131">
    <property type="protein sequence ID" value="MBO1916523.1"/>
    <property type="molecule type" value="Genomic_DNA"/>
</dbReference>
<feature type="chain" id="PRO_5037887640" evidence="1">
    <location>
        <begin position="24"/>
        <end position="79"/>
    </location>
</feature>
<evidence type="ECO:0000313" key="2">
    <source>
        <dbReference type="EMBL" id="MBO1916523.1"/>
    </source>
</evidence>
<dbReference type="Proteomes" id="UP000664477">
    <property type="component" value="Unassembled WGS sequence"/>
</dbReference>